<dbReference type="AlphaFoldDB" id="A0A6G1CBH7"/>
<gene>
    <name evidence="1" type="ORF">E2562_037513</name>
</gene>
<dbReference type="EMBL" id="SPHZ02000010">
    <property type="protein sequence ID" value="KAF0897466.1"/>
    <property type="molecule type" value="Genomic_DNA"/>
</dbReference>
<proteinExistence type="predicted"/>
<accession>A0A6G1CBH7</accession>
<reference evidence="1 2" key="1">
    <citation type="submission" date="2019-11" db="EMBL/GenBank/DDBJ databases">
        <title>Whole genome sequence of Oryza granulata.</title>
        <authorList>
            <person name="Li W."/>
        </authorList>
    </citation>
    <scope>NUCLEOTIDE SEQUENCE [LARGE SCALE GENOMIC DNA]</scope>
    <source>
        <strain evidence="2">cv. Menghai</strain>
        <tissue evidence="1">Leaf</tissue>
    </source>
</reference>
<comment type="caution">
    <text evidence="1">The sequence shown here is derived from an EMBL/GenBank/DDBJ whole genome shotgun (WGS) entry which is preliminary data.</text>
</comment>
<sequence length="65" mass="7203">MVPSSCDVRLAREGVMEDNKFGYAVCLEDVRNFMATSLDNQCEVGKGGRDGSSEVVLVQVYELER</sequence>
<evidence type="ECO:0000313" key="1">
    <source>
        <dbReference type="EMBL" id="KAF0897466.1"/>
    </source>
</evidence>
<evidence type="ECO:0000313" key="2">
    <source>
        <dbReference type="Proteomes" id="UP000479710"/>
    </source>
</evidence>
<organism evidence="1 2">
    <name type="scientific">Oryza meyeriana var. granulata</name>
    <dbReference type="NCBI Taxonomy" id="110450"/>
    <lineage>
        <taxon>Eukaryota</taxon>
        <taxon>Viridiplantae</taxon>
        <taxon>Streptophyta</taxon>
        <taxon>Embryophyta</taxon>
        <taxon>Tracheophyta</taxon>
        <taxon>Spermatophyta</taxon>
        <taxon>Magnoliopsida</taxon>
        <taxon>Liliopsida</taxon>
        <taxon>Poales</taxon>
        <taxon>Poaceae</taxon>
        <taxon>BOP clade</taxon>
        <taxon>Oryzoideae</taxon>
        <taxon>Oryzeae</taxon>
        <taxon>Oryzinae</taxon>
        <taxon>Oryza</taxon>
        <taxon>Oryza meyeriana</taxon>
    </lineage>
</organism>
<dbReference type="Proteomes" id="UP000479710">
    <property type="component" value="Unassembled WGS sequence"/>
</dbReference>
<protein>
    <submittedName>
        <fullName evidence="1">Uncharacterized protein</fullName>
    </submittedName>
</protein>
<keyword evidence="2" id="KW-1185">Reference proteome</keyword>
<name>A0A6G1CBH7_9ORYZ</name>